<dbReference type="Proteomes" id="UP001596162">
    <property type="component" value="Unassembled WGS sequence"/>
</dbReference>
<keyword evidence="3" id="KW-1185">Reference proteome</keyword>
<dbReference type="EMBL" id="JBHSLA010000002">
    <property type="protein sequence ID" value="MFC5194816.1"/>
    <property type="molecule type" value="Genomic_DNA"/>
</dbReference>
<keyword evidence="1" id="KW-1133">Transmembrane helix</keyword>
<protein>
    <submittedName>
        <fullName evidence="2">Uncharacterized protein</fullName>
    </submittedName>
</protein>
<name>A0ABW0C540_9FLAO</name>
<reference evidence="3" key="1">
    <citation type="journal article" date="2019" name="Int. J. Syst. Evol. Microbiol.">
        <title>The Global Catalogue of Microorganisms (GCM) 10K type strain sequencing project: providing services to taxonomists for standard genome sequencing and annotation.</title>
        <authorList>
            <consortium name="The Broad Institute Genomics Platform"/>
            <consortium name="The Broad Institute Genome Sequencing Center for Infectious Disease"/>
            <person name="Wu L."/>
            <person name="Ma J."/>
        </authorList>
    </citation>
    <scope>NUCLEOTIDE SEQUENCE [LARGE SCALE GENOMIC DNA]</scope>
    <source>
        <strain evidence="3">JCM 17978</strain>
    </source>
</reference>
<accession>A0ABW0C540</accession>
<evidence type="ECO:0000313" key="3">
    <source>
        <dbReference type="Proteomes" id="UP001596162"/>
    </source>
</evidence>
<keyword evidence="1" id="KW-0472">Membrane</keyword>
<evidence type="ECO:0000256" key="1">
    <source>
        <dbReference type="SAM" id="Phobius"/>
    </source>
</evidence>
<keyword evidence="1" id="KW-0812">Transmembrane</keyword>
<dbReference type="RefSeq" id="WP_376859213.1">
    <property type="nucleotide sequence ID" value="NZ_JBHSLA010000002.1"/>
</dbReference>
<proteinExistence type="predicted"/>
<evidence type="ECO:0000313" key="2">
    <source>
        <dbReference type="EMBL" id="MFC5194816.1"/>
    </source>
</evidence>
<organism evidence="2 3">
    <name type="scientific">Bizionia hallyeonensis</name>
    <dbReference type="NCBI Taxonomy" id="1123757"/>
    <lineage>
        <taxon>Bacteria</taxon>
        <taxon>Pseudomonadati</taxon>
        <taxon>Bacteroidota</taxon>
        <taxon>Flavobacteriia</taxon>
        <taxon>Flavobacteriales</taxon>
        <taxon>Flavobacteriaceae</taxon>
        <taxon>Bizionia</taxon>
    </lineage>
</organism>
<feature type="transmembrane region" description="Helical" evidence="1">
    <location>
        <begin position="6"/>
        <end position="27"/>
    </location>
</feature>
<sequence>MSNSKNGSLVGQIIKGAVSLVAVLFTAKQGHNKWKDRNKGKNS</sequence>
<comment type="caution">
    <text evidence="2">The sequence shown here is derived from an EMBL/GenBank/DDBJ whole genome shotgun (WGS) entry which is preliminary data.</text>
</comment>
<gene>
    <name evidence="2" type="ORF">ACFPH8_05695</name>
</gene>